<protein>
    <submittedName>
        <fullName evidence="1">Uncharacterized protein</fullName>
    </submittedName>
</protein>
<reference evidence="1" key="1">
    <citation type="journal article" date="2021" name="PeerJ">
        <title>Extensive microbial diversity within the chicken gut microbiome revealed by metagenomics and culture.</title>
        <authorList>
            <person name="Gilroy R."/>
            <person name="Ravi A."/>
            <person name="Getino M."/>
            <person name="Pursley I."/>
            <person name="Horton D.L."/>
            <person name="Alikhan N.F."/>
            <person name="Baker D."/>
            <person name="Gharbi K."/>
            <person name="Hall N."/>
            <person name="Watson M."/>
            <person name="Adriaenssens E.M."/>
            <person name="Foster-Nyarko E."/>
            <person name="Jarju S."/>
            <person name="Secka A."/>
            <person name="Antonio M."/>
            <person name="Oren A."/>
            <person name="Chaudhuri R.R."/>
            <person name="La Ragione R."/>
            <person name="Hildebrand F."/>
            <person name="Pallen M.J."/>
        </authorList>
    </citation>
    <scope>NUCLEOTIDE SEQUENCE</scope>
    <source>
        <strain evidence="1">ChiSjej5B23-2810</strain>
    </source>
</reference>
<accession>A0A9D2P9Y1</accession>
<gene>
    <name evidence="1" type="ORF">H9703_05345</name>
</gene>
<reference evidence="1" key="2">
    <citation type="submission" date="2021-04" db="EMBL/GenBank/DDBJ databases">
        <authorList>
            <person name="Gilroy R."/>
        </authorList>
    </citation>
    <scope>NUCLEOTIDE SEQUENCE</scope>
    <source>
        <strain evidence="1">ChiSjej5B23-2810</strain>
    </source>
</reference>
<sequence length="290" mass="33792">MQYVSHPAVNAPVEQRKFDALINSFYEGEKPSKTADQMTAFIKAHPYLDETCWQELDDVIRFLLRNRMIPSDPSSLNNLLGSYLENHPMEPPETSYDIAAFCFFYPNVIRGGSYDLSVLIRSEACKVLLWFAVGDEPWEARDTYQDLKCWSYTNSEIYANFALLRLGTLLYRRKDDIPPQLYASLPKGIDSGWKAKRTAIDNLWLIYRQFEAHAGWVQLEFHESAHYKCWRNIPFFCNADAIKLCEALFYYGVLPKRRAMNYFDFPEEEQKAVALGRVRAFSEVKAQKLR</sequence>
<dbReference type="EMBL" id="DWWN01000035">
    <property type="protein sequence ID" value="HJC45545.1"/>
    <property type="molecule type" value="Genomic_DNA"/>
</dbReference>
<proteinExistence type="predicted"/>
<organism evidence="1 2">
    <name type="scientific">Candidatus Faecalibacterium faecigallinarum</name>
    <dbReference type="NCBI Taxonomy" id="2838577"/>
    <lineage>
        <taxon>Bacteria</taxon>
        <taxon>Bacillati</taxon>
        <taxon>Bacillota</taxon>
        <taxon>Clostridia</taxon>
        <taxon>Eubacteriales</taxon>
        <taxon>Oscillospiraceae</taxon>
        <taxon>Faecalibacterium</taxon>
    </lineage>
</organism>
<comment type="caution">
    <text evidence="1">The sequence shown here is derived from an EMBL/GenBank/DDBJ whole genome shotgun (WGS) entry which is preliminary data.</text>
</comment>
<name>A0A9D2P9Y1_9FIRM</name>
<evidence type="ECO:0000313" key="2">
    <source>
        <dbReference type="Proteomes" id="UP000823906"/>
    </source>
</evidence>
<evidence type="ECO:0000313" key="1">
    <source>
        <dbReference type="EMBL" id="HJC45545.1"/>
    </source>
</evidence>
<dbReference type="Proteomes" id="UP000823906">
    <property type="component" value="Unassembled WGS sequence"/>
</dbReference>
<dbReference type="AlphaFoldDB" id="A0A9D2P9Y1"/>